<evidence type="ECO:0000256" key="2">
    <source>
        <dbReference type="ARBA" id="ARBA00022525"/>
    </source>
</evidence>
<dbReference type="EMBL" id="CP069370">
    <property type="protein sequence ID" value="QYZ71353.1"/>
    <property type="molecule type" value="Genomic_DNA"/>
</dbReference>
<accession>A0A8G1EEI7</accession>
<dbReference type="InterPro" id="IPR018511">
    <property type="entry name" value="Hemolysin-typ_Ca-bd_CS"/>
</dbReference>
<evidence type="ECO:0000313" key="4">
    <source>
        <dbReference type="Proteomes" id="UP000826300"/>
    </source>
</evidence>
<dbReference type="PANTHER" id="PTHR38340:SF1">
    <property type="entry name" value="S-LAYER PROTEIN"/>
    <property type="match status" value="1"/>
</dbReference>
<dbReference type="GO" id="GO:0005509">
    <property type="term" value="F:calcium ion binding"/>
    <property type="evidence" value="ECO:0007669"/>
    <property type="project" value="InterPro"/>
</dbReference>
<dbReference type="InterPro" id="IPR011049">
    <property type="entry name" value="Serralysin-like_metalloprot_C"/>
</dbReference>
<dbReference type="RefSeq" id="WP_310795065.1">
    <property type="nucleotide sequence ID" value="NZ_CP069370.1"/>
</dbReference>
<sequence length="1041" mass="106987">MSTVLYTYGEFVVLTPGEFLAYTQIQYAPGDTTTTVQLGLSIAGTIDFSSRLGMVPVELVGSTGSDNVTLGGGDDSVWADAGDDTVYGGDGNDSFMGDWFQDPVVGNDVLYGGAGDDEFAGGFGNDWLFGGDGNDIFNVVEVSGGNDTVLGGEGSDTVWLWDGFDNGIRRFEFNYLMLDATSSVEYFYVDSYTYDVGGTDRADTINLSNALAYTWDGYDFSVGLKFDLRLGADTYVGGAGKETVIGRDGGDLIALGAGDDRLEIFDGNLVGDTLIGGDGNDTLVIGQYSNAFSDYFGGISGLGLSDSGSFETVIIYARGLVGTNESNVFDLGGVYSLNVIGPFQFDLAGSNDTFRGSAAWDTVFGGSGNDRLEGRSGGDALIGAQGDDLLYGGGDADSLNGGTGRDTLYGEAGNDLLVISGRPMDADVLFGGVGVDTLQFEDGVSLESIAFGAAVGIEFVRGSAGITAVNGTELANVFDFRGVSSQPEAPLLRFNMGGGNDIVNAGALSQLDVNGGDGNDTLTGTLGNDSFVGGAGNDVMTGGAGNDTYRVDSAGDVLIEAPIGSSIDTIETFMAEWTLANYFENLTHFGSLTFLGTGNSLGNRLVGALASDTLFGLGGADSLFGGAGNDLLEGGDGDDLLQGDSSADTLIGGLGNDTYVVHDGLDVIIESANGGVDTALVHVSLYTLTDNFENGTIALLTGGKLTGNASANVLLGAAGRDTLIGGLGNDTLNGLEGLNSLMGGSGNDTYIFSAGTIIVEAAGEGIDTVLVNDVSFSLVANVENLEARVTKGTATQFGNELDNAITLTYSALNRSVGSAIYGMDGNDTLSIISEAPGGFYYSVDDSLYGGSGDDTYILTAPTSPGLFVEMANQGRDTVLSESNAVLDANIEVLRLTGTDDVDGFGNAMSNVLVGNSGANSLYASNGKGTNSGRDTLTGGEGADNFVFGDLQSQDRVTDMQAGVDRISLSSLTFQGLSRGELSADAFKVLGTEPLDASDRILYRAGTGQLLWDPDGSGAAAATVFLVLENRAAVTAADFFIV</sequence>
<dbReference type="Gene3D" id="2.150.10.10">
    <property type="entry name" value="Serralysin-like metalloprotease, C-terminal"/>
    <property type="match status" value="8"/>
</dbReference>
<dbReference type="Pfam" id="PF00353">
    <property type="entry name" value="HemolysinCabind"/>
    <property type="match status" value="13"/>
</dbReference>
<dbReference type="GO" id="GO:0005576">
    <property type="term" value="C:extracellular region"/>
    <property type="evidence" value="ECO:0007669"/>
    <property type="project" value="UniProtKB-SubCell"/>
</dbReference>
<organism evidence="3 4">
    <name type="scientific">Neotabrizicola shimadae</name>
    <dbReference type="NCBI Taxonomy" id="2807096"/>
    <lineage>
        <taxon>Bacteria</taxon>
        <taxon>Pseudomonadati</taxon>
        <taxon>Pseudomonadota</taxon>
        <taxon>Alphaproteobacteria</taxon>
        <taxon>Rhodobacterales</taxon>
        <taxon>Paracoccaceae</taxon>
        <taxon>Neotabrizicola</taxon>
    </lineage>
</organism>
<dbReference type="SUPFAM" id="SSF51120">
    <property type="entry name" value="beta-Roll"/>
    <property type="match status" value="7"/>
</dbReference>
<name>A0A8G1EEI7_9RHOB</name>
<gene>
    <name evidence="3" type="ORF">JO391_07575</name>
</gene>
<dbReference type="InterPro" id="IPR050557">
    <property type="entry name" value="RTX_toxin/Mannuronan_C5-epim"/>
</dbReference>
<evidence type="ECO:0000313" key="3">
    <source>
        <dbReference type="EMBL" id="QYZ71353.1"/>
    </source>
</evidence>
<protein>
    <recommendedName>
        <fullName evidence="5">Calcium-binding protein</fullName>
    </recommendedName>
</protein>
<dbReference type="InterPro" id="IPR001343">
    <property type="entry name" value="Hemolysn_Ca-bd"/>
</dbReference>
<proteinExistence type="predicted"/>
<evidence type="ECO:0008006" key="5">
    <source>
        <dbReference type="Google" id="ProtNLM"/>
    </source>
</evidence>
<evidence type="ECO:0000256" key="1">
    <source>
        <dbReference type="ARBA" id="ARBA00004613"/>
    </source>
</evidence>
<comment type="subcellular location">
    <subcellularLocation>
        <location evidence="1">Secreted</location>
    </subcellularLocation>
</comment>
<keyword evidence="2" id="KW-0964">Secreted</keyword>
<reference evidence="3" key="1">
    <citation type="submission" date="2021-02" db="EMBL/GenBank/DDBJ databases">
        <title>Rhodobacter shimadae sp. nov., an aerobic anoxygenic phototrophic bacterium isolated from a hot spring.</title>
        <authorList>
            <person name="Muramatsu S."/>
            <person name="Haruta S."/>
            <person name="Hirose S."/>
            <person name="Hanada S."/>
        </authorList>
    </citation>
    <scope>NUCLEOTIDE SEQUENCE</scope>
    <source>
        <strain evidence="3">N10</strain>
    </source>
</reference>
<dbReference type="KEGG" id="nsm:JO391_07575"/>
<dbReference type="AlphaFoldDB" id="A0A8G1EEI7"/>
<dbReference type="PRINTS" id="PR00313">
    <property type="entry name" value="CABNDNGRPT"/>
</dbReference>
<dbReference type="PANTHER" id="PTHR38340">
    <property type="entry name" value="S-LAYER PROTEIN"/>
    <property type="match status" value="1"/>
</dbReference>
<keyword evidence="4" id="KW-1185">Reference proteome</keyword>
<dbReference type="PROSITE" id="PS00330">
    <property type="entry name" value="HEMOLYSIN_CALCIUM"/>
    <property type="match status" value="2"/>
</dbReference>
<dbReference type="Proteomes" id="UP000826300">
    <property type="component" value="Chromosome"/>
</dbReference>